<keyword evidence="1" id="KW-0732">Signal</keyword>
<comment type="caution">
    <text evidence="2">The sequence shown here is derived from an EMBL/GenBank/DDBJ whole genome shotgun (WGS) entry which is preliminary data.</text>
</comment>
<protein>
    <recommendedName>
        <fullName evidence="4">DUF2092 domain-containing protein</fullName>
    </recommendedName>
</protein>
<reference evidence="2" key="2">
    <citation type="submission" date="2023-01" db="EMBL/GenBank/DDBJ databases">
        <authorList>
            <person name="Sun Q."/>
            <person name="Evtushenko L."/>
        </authorList>
    </citation>
    <scope>NUCLEOTIDE SEQUENCE</scope>
    <source>
        <strain evidence="2">VKM Ac-2007</strain>
    </source>
</reference>
<dbReference type="RefSeq" id="WP_271223431.1">
    <property type="nucleotide sequence ID" value="NZ_BAAAVD010000058.1"/>
</dbReference>
<dbReference type="Proteomes" id="UP001143474">
    <property type="component" value="Unassembled WGS sequence"/>
</dbReference>
<dbReference type="EMBL" id="BSEV01000045">
    <property type="protein sequence ID" value="GLK15210.1"/>
    <property type="molecule type" value="Genomic_DNA"/>
</dbReference>
<keyword evidence="3" id="KW-1185">Reference proteome</keyword>
<sequence length="282" mass="31615">MRRWIAATAVTLTVSAGICAPANAQTVSPGPIDALRRQLVEHRGVTMSERMTERGPRDKNDYVYLYRTVVEFGRGEVVATDTTYRPGNRHTGDSGFRYMTFDGLRYMKSESSRLPPGKSWALTRDKEYSPALHTSFDIGDPATLRAVLATTRDRRPAGVYDGTRTTLHQGVITIGDLYKASRGSWEWKPTVKEARVRVSWRIWIGQDQLIRRVWSMRKAPAPFTRKIELLRIVDARLTGWGVETHITPPPADQVVTVKKGSAPDLDAKDPQEVSVPLNLGAR</sequence>
<evidence type="ECO:0000313" key="2">
    <source>
        <dbReference type="EMBL" id="GLK15210.1"/>
    </source>
</evidence>
<evidence type="ECO:0000313" key="3">
    <source>
        <dbReference type="Proteomes" id="UP001143474"/>
    </source>
</evidence>
<proteinExistence type="predicted"/>
<organism evidence="2 3">
    <name type="scientific">Streptosporangium carneum</name>
    <dbReference type="NCBI Taxonomy" id="47481"/>
    <lineage>
        <taxon>Bacteria</taxon>
        <taxon>Bacillati</taxon>
        <taxon>Actinomycetota</taxon>
        <taxon>Actinomycetes</taxon>
        <taxon>Streptosporangiales</taxon>
        <taxon>Streptosporangiaceae</taxon>
        <taxon>Streptosporangium</taxon>
    </lineage>
</organism>
<name>A0A9W6IAQ1_9ACTN</name>
<feature type="chain" id="PRO_5040901140" description="DUF2092 domain-containing protein" evidence="1">
    <location>
        <begin position="25"/>
        <end position="282"/>
    </location>
</feature>
<reference evidence="2" key="1">
    <citation type="journal article" date="2014" name="Int. J. Syst. Evol. Microbiol.">
        <title>Complete genome sequence of Corynebacterium casei LMG S-19264T (=DSM 44701T), isolated from a smear-ripened cheese.</title>
        <authorList>
            <consortium name="US DOE Joint Genome Institute (JGI-PGF)"/>
            <person name="Walter F."/>
            <person name="Albersmeier A."/>
            <person name="Kalinowski J."/>
            <person name="Ruckert C."/>
        </authorList>
    </citation>
    <scope>NUCLEOTIDE SEQUENCE</scope>
    <source>
        <strain evidence="2">VKM Ac-2007</strain>
    </source>
</reference>
<dbReference type="AlphaFoldDB" id="A0A9W6IAQ1"/>
<evidence type="ECO:0008006" key="4">
    <source>
        <dbReference type="Google" id="ProtNLM"/>
    </source>
</evidence>
<feature type="signal peptide" evidence="1">
    <location>
        <begin position="1"/>
        <end position="24"/>
    </location>
</feature>
<accession>A0A9W6IAQ1</accession>
<evidence type="ECO:0000256" key="1">
    <source>
        <dbReference type="SAM" id="SignalP"/>
    </source>
</evidence>
<gene>
    <name evidence="2" type="ORF">GCM10017600_86230</name>
</gene>